<dbReference type="GeneID" id="8770297"/>
<evidence type="ECO:0000313" key="2">
    <source>
        <dbReference type="EMBL" id="ADC46501.1"/>
    </source>
</evidence>
<dbReference type="Pfam" id="PF08350">
    <property type="entry name" value="FilR1_middle"/>
    <property type="match status" value="1"/>
</dbReference>
<evidence type="ECO:0000259" key="1">
    <source>
        <dbReference type="Pfam" id="PF08350"/>
    </source>
</evidence>
<dbReference type="KEGG" id="mru:mru_0650"/>
<dbReference type="Proteomes" id="UP000008680">
    <property type="component" value="Chromosome"/>
</dbReference>
<dbReference type="EMBL" id="CP001719">
    <property type="protein sequence ID" value="ADC46501.1"/>
    <property type="molecule type" value="Genomic_DNA"/>
</dbReference>
<feature type="domain" description="Methanogenesis regulatory protein FilR1 middle" evidence="1">
    <location>
        <begin position="137"/>
        <end position="265"/>
    </location>
</feature>
<dbReference type="RefSeq" id="WP_012955452.1">
    <property type="nucleotide sequence ID" value="NC_013790.1"/>
</dbReference>
<dbReference type="SUPFAM" id="SSF46785">
    <property type="entry name" value="Winged helix' DNA-binding domain"/>
    <property type="match status" value="1"/>
</dbReference>
<keyword evidence="3" id="KW-1185">Reference proteome</keyword>
<sequence>MIGDINFELDSENFRIMRFLLSSFMRTDLLLTLVNSSSRLCSLRSNLGKSSATILHGVSELEAFNLISKDSKYYCLSSKGFIYGLALDKLCKNLYIFQSNPEFWQNHFIDGLPSEFVENAYLIKDSVYICSDKLDMEKPIRDYFKNIKNSKSIKIILPIFSELYLEMILKTVGSDHDLELIVDEEVFTSIKKSRYYRRIIRLSKGGKIILRKYIGDLNLFLTFSDEFMSLNLFDKDGFFDDSETIFNNTPDGVKWAEIMFDYFLDNSNVVVL</sequence>
<dbReference type="AlphaFoldDB" id="D3E1U0"/>
<dbReference type="eggNOG" id="arCOG04362">
    <property type="taxonomic scope" value="Archaea"/>
</dbReference>
<accession>D3E1U0</accession>
<dbReference type="PATRIC" id="fig|634498.28.peg.652"/>
<dbReference type="HOGENOM" id="CLU_062767_0_1_2"/>
<dbReference type="OrthoDB" id="11410at2157"/>
<evidence type="ECO:0000313" key="3">
    <source>
        <dbReference type="Proteomes" id="UP000008680"/>
    </source>
</evidence>
<gene>
    <name evidence="2" type="ordered locus">mru_0650</name>
</gene>
<reference evidence="2 3" key="1">
    <citation type="journal article" date="2010" name="PLoS ONE">
        <title>The genome sequence of the rumen methanogen Methanobrevibacter ruminantium reveals new possibilities for controlling ruminant methane emissions.</title>
        <authorList>
            <person name="Leahy S.C."/>
            <person name="Kelly W.J."/>
            <person name="Altermann E."/>
            <person name="Ronimus R.S."/>
            <person name="Yeoman C.J."/>
            <person name="Pacheco D.M."/>
            <person name="Li D."/>
            <person name="Kong Z."/>
            <person name="McTavish S."/>
            <person name="Sang C."/>
            <person name="Lambie S.C."/>
            <person name="Janssen P.H."/>
            <person name="Dey D."/>
            <person name="Attwood G.T."/>
        </authorList>
    </citation>
    <scope>NUCLEOTIDE SEQUENCE [LARGE SCALE GENOMIC DNA]</scope>
    <source>
        <strain evidence="3">ATCC 35063 / DSM 1093 / JCM 13430 / OCM 146 / M1</strain>
    </source>
</reference>
<dbReference type="InterPro" id="IPR013561">
    <property type="entry name" value="FilR1_middle_dom"/>
</dbReference>
<name>D3E1U0_METRM</name>
<organism evidence="2 3">
    <name type="scientific">Methanobrevibacter ruminantium (strain ATCC 35063 / DSM 1093 / JCM 13430 / OCM 146 / M1)</name>
    <name type="common">Methanobacterium ruminantium</name>
    <dbReference type="NCBI Taxonomy" id="634498"/>
    <lineage>
        <taxon>Archaea</taxon>
        <taxon>Methanobacteriati</taxon>
        <taxon>Methanobacteriota</taxon>
        <taxon>Methanomada group</taxon>
        <taxon>Methanobacteria</taxon>
        <taxon>Methanobacteriales</taxon>
        <taxon>Methanobacteriaceae</taxon>
        <taxon>Methanobrevibacter</taxon>
    </lineage>
</organism>
<proteinExistence type="predicted"/>
<protein>
    <submittedName>
        <fullName evidence="2">Transcriptional regulator</fullName>
    </submittedName>
</protein>
<dbReference type="InterPro" id="IPR036390">
    <property type="entry name" value="WH_DNA-bd_sf"/>
</dbReference>